<proteinExistence type="inferred from homology"/>
<comment type="caution">
    <text evidence="12">The sequence shown here is derived from an EMBL/GenBank/DDBJ whole genome shotgun (WGS) entry which is preliminary data.</text>
</comment>
<keyword evidence="9 10" id="KW-0472">Membrane</keyword>
<dbReference type="InterPro" id="IPR000515">
    <property type="entry name" value="MetI-like"/>
</dbReference>
<evidence type="ECO:0000259" key="11">
    <source>
        <dbReference type="PROSITE" id="PS50928"/>
    </source>
</evidence>
<dbReference type="Pfam" id="PF00528">
    <property type="entry name" value="BPD_transp_1"/>
    <property type="match status" value="1"/>
</dbReference>
<evidence type="ECO:0000256" key="9">
    <source>
        <dbReference type="ARBA" id="ARBA00023136"/>
    </source>
</evidence>
<dbReference type="NCBIfam" id="TIGR01726">
    <property type="entry name" value="HEQRo_perm_3TM"/>
    <property type="match status" value="1"/>
</dbReference>
<comment type="function">
    <text evidence="1">Part of the binding-protein-dependent transport system for glutamine; probably responsible for the translocation of the substrate across the membrane.</text>
</comment>
<evidence type="ECO:0000256" key="8">
    <source>
        <dbReference type="ARBA" id="ARBA00022989"/>
    </source>
</evidence>
<evidence type="ECO:0000256" key="3">
    <source>
        <dbReference type="ARBA" id="ARBA00010072"/>
    </source>
</evidence>
<dbReference type="EMBL" id="JAUSVX010000024">
    <property type="protein sequence ID" value="MDQ0474639.1"/>
    <property type="molecule type" value="Genomic_DNA"/>
</dbReference>
<keyword evidence="5" id="KW-1003">Cell membrane</keyword>
<dbReference type="SUPFAM" id="SSF161098">
    <property type="entry name" value="MetI-like"/>
    <property type="match status" value="1"/>
</dbReference>
<evidence type="ECO:0000256" key="10">
    <source>
        <dbReference type="RuleBase" id="RU363032"/>
    </source>
</evidence>
<evidence type="ECO:0000256" key="2">
    <source>
        <dbReference type="ARBA" id="ARBA00004429"/>
    </source>
</evidence>
<accession>A0ABU0JK28</accession>
<evidence type="ECO:0000256" key="1">
    <source>
        <dbReference type="ARBA" id="ARBA00003159"/>
    </source>
</evidence>
<gene>
    <name evidence="12" type="ORF">QO011_007680</name>
</gene>
<dbReference type="PROSITE" id="PS50928">
    <property type="entry name" value="ABC_TM1"/>
    <property type="match status" value="1"/>
</dbReference>
<dbReference type="InterPro" id="IPR010065">
    <property type="entry name" value="AA_ABC_transptr_permease_3TM"/>
</dbReference>
<keyword evidence="7" id="KW-0029">Amino-acid transport</keyword>
<dbReference type="CDD" id="cd06261">
    <property type="entry name" value="TM_PBP2"/>
    <property type="match status" value="1"/>
</dbReference>
<comment type="similarity">
    <text evidence="3">Belongs to the binding-protein-dependent transport system permease family. HisMQ subfamily.</text>
</comment>
<evidence type="ECO:0000256" key="5">
    <source>
        <dbReference type="ARBA" id="ARBA00022475"/>
    </source>
</evidence>
<feature type="transmembrane region" description="Helical" evidence="10">
    <location>
        <begin position="191"/>
        <end position="210"/>
    </location>
</feature>
<keyword evidence="8 10" id="KW-1133">Transmembrane helix</keyword>
<comment type="subcellular location">
    <subcellularLocation>
        <location evidence="2">Cell inner membrane</location>
        <topology evidence="2">Multi-pass membrane protein</topology>
    </subcellularLocation>
    <subcellularLocation>
        <location evidence="10">Cell membrane</location>
        <topology evidence="10">Multi-pass membrane protein</topology>
    </subcellularLocation>
</comment>
<feature type="domain" description="ABC transmembrane type-1" evidence="11">
    <location>
        <begin position="21"/>
        <end position="210"/>
    </location>
</feature>
<feature type="transmembrane region" description="Helical" evidence="10">
    <location>
        <begin position="20"/>
        <end position="44"/>
    </location>
</feature>
<protein>
    <submittedName>
        <fullName evidence="12">Polar amino acid transport system permease protein</fullName>
    </submittedName>
</protein>
<dbReference type="InterPro" id="IPR035906">
    <property type="entry name" value="MetI-like_sf"/>
</dbReference>
<evidence type="ECO:0000256" key="6">
    <source>
        <dbReference type="ARBA" id="ARBA00022692"/>
    </source>
</evidence>
<dbReference type="InterPro" id="IPR043429">
    <property type="entry name" value="ArtM/GltK/GlnP/TcyL/YhdX-like"/>
</dbReference>
<evidence type="ECO:0000256" key="4">
    <source>
        <dbReference type="ARBA" id="ARBA00022448"/>
    </source>
</evidence>
<name>A0ABU0JK28_9HYPH</name>
<dbReference type="PANTHER" id="PTHR30614:SF20">
    <property type="entry name" value="GLUTAMINE TRANSPORT SYSTEM PERMEASE PROTEIN GLNP"/>
    <property type="match status" value="1"/>
</dbReference>
<dbReference type="PANTHER" id="PTHR30614">
    <property type="entry name" value="MEMBRANE COMPONENT OF AMINO ACID ABC TRANSPORTER"/>
    <property type="match status" value="1"/>
</dbReference>
<sequence>MAYHWDFSAVTRNADAFAAGLVNTVLLSAAGIAVGLALGLVVALMRLSGRRVLAWPALAFVEFYRNTPPLVHLFWFFYGLPMVLGLTLSPFVAALSALGIQSAAFFAEVYRAGIVSVERGQWEAGRALGMGRARLMRRVILPQALRRMVAPFVDRSFELIKTTTLAAALTFQDLVYNAMVVTTQTYRPLEVYTAVAVIFFLLLFSLSQLAEWLDARMKRRGG</sequence>
<feature type="transmembrane region" description="Helical" evidence="10">
    <location>
        <begin position="73"/>
        <end position="100"/>
    </location>
</feature>
<evidence type="ECO:0000313" key="12">
    <source>
        <dbReference type="EMBL" id="MDQ0474639.1"/>
    </source>
</evidence>
<keyword evidence="4 10" id="KW-0813">Transport</keyword>
<keyword evidence="6 10" id="KW-0812">Transmembrane</keyword>
<dbReference type="Proteomes" id="UP001242480">
    <property type="component" value="Unassembled WGS sequence"/>
</dbReference>
<dbReference type="Gene3D" id="1.10.3720.10">
    <property type="entry name" value="MetI-like"/>
    <property type="match status" value="1"/>
</dbReference>
<evidence type="ECO:0000313" key="13">
    <source>
        <dbReference type="Proteomes" id="UP001242480"/>
    </source>
</evidence>
<keyword evidence="13" id="KW-1185">Reference proteome</keyword>
<dbReference type="RefSeq" id="WP_307284563.1">
    <property type="nucleotide sequence ID" value="NZ_JAUSVX010000024.1"/>
</dbReference>
<organism evidence="12 13">
    <name type="scientific">Labrys wisconsinensis</name>
    <dbReference type="NCBI Taxonomy" id="425677"/>
    <lineage>
        <taxon>Bacteria</taxon>
        <taxon>Pseudomonadati</taxon>
        <taxon>Pseudomonadota</taxon>
        <taxon>Alphaproteobacteria</taxon>
        <taxon>Hyphomicrobiales</taxon>
        <taxon>Xanthobacteraceae</taxon>
        <taxon>Labrys</taxon>
    </lineage>
</organism>
<reference evidence="12 13" key="1">
    <citation type="submission" date="2023-07" db="EMBL/GenBank/DDBJ databases">
        <title>Genomic Encyclopedia of Type Strains, Phase IV (KMG-IV): sequencing the most valuable type-strain genomes for metagenomic binning, comparative biology and taxonomic classification.</title>
        <authorList>
            <person name="Goeker M."/>
        </authorList>
    </citation>
    <scope>NUCLEOTIDE SEQUENCE [LARGE SCALE GENOMIC DNA]</scope>
    <source>
        <strain evidence="12 13">DSM 19619</strain>
    </source>
</reference>
<evidence type="ECO:0000256" key="7">
    <source>
        <dbReference type="ARBA" id="ARBA00022970"/>
    </source>
</evidence>